<dbReference type="Proteomes" id="UP001055955">
    <property type="component" value="Chromosome"/>
</dbReference>
<evidence type="ECO:0000256" key="1">
    <source>
        <dbReference type="ARBA" id="ARBA00009254"/>
    </source>
</evidence>
<accession>A0ABY5DJ82</accession>
<protein>
    <recommendedName>
        <fullName evidence="4 5">Large ribosomal subunit protein uL29</fullName>
    </recommendedName>
</protein>
<sequence length="65" mass="7731">MSKLDNLYSKSITDLHQIIDQCKKEIFQMRMQRSTGQEYSKHMFKVLRKKIARAKTAVNQKLESK</sequence>
<dbReference type="InterPro" id="IPR036049">
    <property type="entry name" value="Ribosomal_uL29_sf"/>
</dbReference>
<dbReference type="SUPFAM" id="SSF46561">
    <property type="entry name" value="Ribosomal protein L29 (L29p)"/>
    <property type="match status" value="1"/>
</dbReference>
<dbReference type="Pfam" id="PF00831">
    <property type="entry name" value="Ribosomal_L29"/>
    <property type="match status" value="1"/>
</dbReference>
<comment type="similarity">
    <text evidence="1 5">Belongs to the universal ribosomal protein uL29 family.</text>
</comment>
<dbReference type="HAMAP" id="MF_00374">
    <property type="entry name" value="Ribosomal_uL29"/>
    <property type="match status" value="1"/>
</dbReference>
<reference evidence="6 7" key="1">
    <citation type="journal article" date="2022" name="Nat. Microbiol.">
        <title>The microbiome of a bacterivorous marine choanoflagellate contains a resource-demanding obligate bacterial associate.</title>
        <authorList>
            <person name="Needham D.M."/>
            <person name="Poirier C."/>
            <person name="Bachy C."/>
            <person name="George E.E."/>
            <person name="Wilken S."/>
            <person name="Yung C.C.M."/>
            <person name="Limardo A.J."/>
            <person name="Morando M."/>
            <person name="Sudek L."/>
            <person name="Malmstrom R.R."/>
            <person name="Keeling P.J."/>
            <person name="Santoro A.E."/>
            <person name="Worden A.Z."/>
        </authorList>
    </citation>
    <scope>NUCLEOTIDE SEQUENCE [LARGE SCALE GENOMIC DNA]</scope>
    <source>
        <strain evidence="6 7">Comchoano-1</strain>
    </source>
</reference>
<keyword evidence="7" id="KW-1185">Reference proteome</keyword>
<proteinExistence type="inferred from homology"/>
<dbReference type="InterPro" id="IPR001854">
    <property type="entry name" value="Ribosomal_uL29"/>
</dbReference>
<evidence type="ECO:0000256" key="3">
    <source>
        <dbReference type="ARBA" id="ARBA00023274"/>
    </source>
</evidence>
<evidence type="ECO:0000256" key="5">
    <source>
        <dbReference type="HAMAP-Rule" id="MF_00374"/>
    </source>
</evidence>
<dbReference type="NCBIfam" id="TIGR00012">
    <property type="entry name" value="L29"/>
    <property type="match status" value="1"/>
</dbReference>
<dbReference type="CDD" id="cd00427">
    <property type="entry name" value="Ribosomal_L29_HIP"/>
    <property type="match status" value="1"/>
</dbReference>
<keyword evidence="3 5" id="KW-0687">Ribonucleoprotein</keyword>
<dbReference type="Gene3D" id="1.10.287.310">
    <property type="match status" value="1"/>
</dbReference>
<dbReference type="EMBL" id="CP092900">
    <property type="protein sequence ID" value="UTC24290.1"/>
    <property type="molecule type" value="Genomic_DNA"/>
</dbReference>
<keyword evidence="2 5" id="KW-0689">Ribosomal protein</keyword>
<gene>
    <name evidence="5 6" type="primary">rpmC</name>
    <name evidence="6" type="ORF">MMH89_03505</name>
</gene>
<evidence type="ECO:0000313" key="7">
    <source>
        <dbReference type="Proteomes" id="UP001055955"/>
    </source>
</evidence>
<organism evidence="6 7">
    <name type="scientific">Candidatus Comchoanobacter bicostacola</name>
    <dbReference type="NCBI Taxonomy" id="2919598"/>
    <lineage>
        <taxon>Bacteria</taxon>
        <taxon>Pseudomonadati</taxon>
        <taxon>Pseudomonadota</taxon>
        <taxon>Gammaproteobacteria</taxon>
        <taxon>Candidatus Comchoanobacterales</taxon>
        <taxon>Candidatus Comchoanobacteraceae</taxon>
        <taxon>Candidatus Comchoanobacter</taxon>
    </lineage>
</organism>
<evidence type="ECO:0000256" key="4">
    <source>
        <dbReference type="ARBA" id="ARBA00035204"/>
    </source>
</evidence>
<evidence type="ECO:0000256" key="2">
    <source>
        <dbReference type="ARBA" id="ARBA00022980"/>
    </source>
</evidence>
<name>A0ABY5DJ82_9GAMM</name>
<evidence type="ECO:0000313" key="6">
    <source>
        <dbReference type="EMBL" id="UTC24290.1"/>
    </source>
</evidence>
<dbReference type="GO" id="GO:0005840">
    <property type="term" value="C:ribosome"/>
    <property type="evidence" value="ECO:0007669"/>
    <property type="project" value="UniProtKB-KW"/>
</dbReference>
<dbReference type="RefSeq" id="WP_258568074.1">
    <property type="nucleotide sequence ID" value="NZ_CP092900.1"/>
</dbReference>